<evidence type="ECO:0000256" key="4">
    <source>
        <dbReference type="ARBA" id="ARBA00046368"/>
    </source>
</evidence>
<dbReference type="PANTHER" id="PTHR45625:SF6">
    <property type="entry name" value="SPLICEOSOME-ASSOCIATED PROTEIN CWC27 HOMOLOG"/>
    <property type="match status" value="1"/>
</dbReference>
<dbReference type="AlphaFoldDB" id="A0A310SMM2"/>
<evidence type="ECO:0000256" key="3">
    <source>
        <dbReference type="ARBA" id="ARBA00023242"/>
    </source>
</evidence>
<dbReference type="SUPFAM" id="SSF50891">
    <property type="entry name" value="Cyclophilin-like"/>
    <property type="match status" value="1"/>
</dbReference>
<comment type="function">
    <text evidence="5">PPIases accelerate the folding of proteins. It catalyzes the cis-trans isomerization of proline imidic peptide bonds in oligopeptides.</text>
</comment>
<proteinExistence type="inferred from homology"/>
<dbReference type="EC" id="5.2.1.8" evidence="5"/>
<keyword evidence="9" id="KW-1185">Reference proteome</keyword>
<dbReference type="PANTHER" id="PTHR45625">
    <property type="entry name" value="PEPTIDYL-PROLYL CIS-TRANS ISOMERASE-RELATED"/>
    <property type="match status" value="1"/>
</dbReference>
<evidence type="ECO:0000256" key="6">
    <source>
        <dbReference type="SAM" id="MobiDB-lite"/>
    </source>
</evidence>
<dbReference type="EMBL" id="KQ759866">
    <property type="protein sequence ID" value="OAD62495.1"/>
    <property type="molecule type" value="Genomic_DNA"/>
</dbReference>
<dbReference type="PROSITE" id="PS50072">
    <property type="entry name" value="CSA_PPIASE_2"/>
    <property type="match status" value="1"/>
</dbReference>
<evidence type="ECO:0000256" key="2">
    <source>
        <dbReference type="ARBA" id="ARBA00007365"/>
    </source>
</evidence>
<organism evidence="8 9">
    <name type="scientific">Eufriesea mexicana</name>
    <dbReference type="NCBI Taxonomy" id="516756"/>
    <lineage>
        <taxon>Eukaryota</taxon>
        <taxon>Metazoa</taxon>
        <taxon>Ecdysozoa</taxon>
        <taxon>Arthropoda</taxon>
        <taxon>Hexapoda</taxon>
        <taxon>Insecta</taxon>
        <taxon>Pterygota</taxon>
        <taxon>Neoptera</taxon>
        <taxon>Endopterygota</taxon>
        <taxon>Hymenoptera</taxon>
        <taxon>Apocrita</taxon>
        <taxon>Aculeata</taxon>
        <taxon>Apoidea</taxon>
        <taxon>Anthophila</taxon>
        <taxon>Apidae</taxon>
        <taxon>Eufriesea</taxon>
    </lineage>
</organism>
<gene>
    <name evidence="8" type="ORF">WN48_07148</name>
</gene>
<dbReference type="GO" id="GO:0003755">
    <property type="term" value="F:peptidyl-prolyl cis-trans isomerase activity"/>
    <property type="evidence" value="ECO:0007669"/>
    <property type="project" value="UniProtKB-UniRule"/>
</dbReference>
<dbReference type="Proteomes" id="UP000250275">
    <property type="component" value="Unassembled WGS sequence"/>
</dbReference>
<name>A0A310SMM2_9HYME</name>
<dbReference type="InterPro" id="IPR002130">
    <property type="entry name" value="Cyclophilin-type_PPIase_dom"/>
</dbReference>
<evidence type="ECO:0000256" key="5">
    <source>
        <dbReference type="RuleBase" id="RU363019"/>
    </source>
</evidence>
<dbReference type="PRINTS" id="PR00153">
    <property type="entry name" value="CSAPPISMRASE"/>
</dbReference>
<dbReference type="Pfam" id="PF00160">
    <property type="entry name" value="Pro_isomerase"/>
    <property type="match status" value="1"/>
</dbReference>
<sequence length="202" mass="22724">MKAVRRGNDLTDTGEGGKSIYEEPFNDEFHTRLRFCGRDLIAIANAGKDDNDSQFFFTLGSTPELQNKHRIFGRVTGESIYSMFKLEEALVDESWTAEQHVKLRFYPNDRRVVWRGVAELVKARATPAPPSGRIVSSWLDLIGRWIRKIARTELASFEAIRRNVAGCCGVDRHLAQLLPATGQPNPMRLGRSAVINSPLPRA</sequence>
<protein>
    <recommendedName>
        <fullName evidence="5">Peptidyl-prolyl cis-trans isomerase</fullName>
        <shortName evidence="5">PPIase</shortName>
        <ecNumber evidence="5">5.2.1.8</ecNumber>
    </recommendedName>
</protein>
<feature type="domain" description="PPIase cyclophilin-type" evidence="7">
    <location>
        <begin position="1"/>
        <end position="113"/>
    </location>
</feature>
<feature type="region of interest" description="Disordered" evidence="6">
    <location>
        <begin position="1"/>
        <end position="21"/>
    </location>
</feature>
<dbReference type="InterPro" id="IPR044666">
    <property type="entry name" value="Cyclophilin_A-like"/>
</dbReference>
<keyword evidence="5 8" id="KW-0413">Isomerase</keyword>
<evidence type="ECO:0000313" key="9">
    <source>
        <dbReference type="Proteomes" id="UP000250275"/>
    </source>
</evidence>
<reference evidence="8 9" key="1">
    <citation type="submission" date="2015-07" db="EMBL/GenBank/DDBJ databases">
        <title>The genome of Eufriesea mexicana.</title>
        <authorList>
            <person name="Pan H."/>
            <person name="Kapheim K."/>
        </authorList>
    </citation>
    <scope>NUCLEOTIDE SEQUENCE [LARGE SCALE GENOMIC DNA]</scope>
    <source>
        <strain evidence="8">0111107269</strain>
        <tissue evidence="8">Whole body</tissue>
    </source>
</reference>
<comment type="catalytic activity">
    <reaction evidence="5">
        <text>[protein]-peptidylproline (omega=180) = [protein]-peptidylproline (omega=0)</text>
        <dbReference type="Rhea" id="RHEA:16237"/>
        <dbReference type="Rhea" id="RHEA-COMP:10747"/>
        <dbReference type="Rhea" id="RHEA-COMP:10748"/>
        <dbReference type="ChEBI" id="CHEBI:83833"/>
        <dbReference type="ChEBI" id="CHEBI:83834"/>
        <dbReference type="EC" id="5.2.1.8"/>
    </reaction>
</comment>
<dbReference type="Gene3D" id="2.40.100.10">
    <property type="entry name" value="Cyclophilin-like"/>
    <property type="match status" value="1"/>
</dbReference>
<comment type="subcellular location">
    <subcellularLocation>
        <location evidence="1">Nucleus</location>
    </subcellularLocation>
</comment>
<accession>A0A310SMM2</accession>
<comment type="subunit">
    <text evidence="4">Part of the activated spliceosome B/catalytic step 1 spliceosome, one of the forms of the spliceosome which has a well-formed active site but still cannot catalyze the branching reaction and is composed at least of 52 proteins, the U2, U5 and U6 snRNAs and the pre-mRNA. Recruited during early steps of activated spliceosome B maturation, it is probably one of the first proteins released from this complex as he matures to the spliceosome C complex. Component of the minor spliceosome, which splices U12-type introns.</text>
</comment>
<keyword evidence="5" id="KW-0697">Rotamase</keyword>
<dbReference type="InterPro" id="IPR029000">
    <property type="entry name" value="Cyclophilin-like_dom_sf"/>
</dbReference>
<evidence type="ECO:0000256" key="1">
    <source>
        <dbReference type="ARBA" id="ARBA00004123"/>
    </source>
</evidence>
<dbReference type="GO" id="GO:0071013">
    <property type="term" value="C:catalytic step 2 spliceosome"/>
    <property type="evidence" value="ECO:0007669"/>
    <property type="project" value="TreeGrafter"/>
</dbReference>
<evidence type="ECO:0000313" key="8">
    <source>
        <dbReference type="EMBL" id="OAD62495.1"/>
    </source>
</evidence>
<evidence type="ECO:0000259" key="7">
    <source>
        <dbReference type="PROSITE" id="PS50072"/>
    </source>
</evidence>
<keyword evidence="3" id="KW-0539">Nucleus</keyword>
<comment type="similarity">
    <text evidence="2 5">Belongs to the cyclophilin-type PPIase family.</text>
</comment>